<proteinExistence type="predicted"/>
<sequence>MSYIKPNPILMRLRGRFSVSETQIPTQPETETLTETETGTETNNSNSNSNSNSNNNVSSSVEFATLIVAIVANMVVSSDKFNDLLNLIESFIVGRRACDALETQFAPYRPLASSSSSSLPQILPGFLFNVGCEFVASCSRGMASICLSSLLQQAVGPHSHIHIHTSAEQSAR</sequence>
<protein>
    <submittedName>
        <fullName evidence="2">Uncharacterized protein</fullName>
    </submittedName>
</protein>
<evidence type="ECO:0000256" key="1">
    <source>
        <dbReference type="SAM" id="MobiDB-lite"/>
    </source>
</evidence>
<keyword evidence="3" id="KW-1185">Reference proteome</keyword>
<evidence type="ECO:0000313" key="3">
    <source>
        <dbReference type="Proteomes" id="UP000295192"/>
    </source>
</evidence>
<dbReference type="AlphaFoldDB" id="A0A484B630"/>
<feature type="region of interest" description="Disordered" evidence="1">
    <location>
        <begin position="20"/>
        <end position="55"/>
    </location>
</feature>
<dbReference type="Proteomes" id="UP000295192">
    <property type="component" value="Unassembled WGS sequence"/>
</dbReference>
<reference evidence="2 3" key="1">
    <citation type="journal article" date="2019" name="J. Hered.">
        <title>An Improved Genome Assembly for Drosophila navojoa, the Basal Species in the mojavensis Cluster.</title>
        <authorList>
            <person name="Vanderlinde T."/>
            <person name="Dupim E.G."/>
            <person name="Nazario-Yepiz N.O."/>
            <person name="Carvalho A.B."/>
        </authorList>
    </citation>
    <scope>NUCLEOTIDE SEQUENCE [LARGE SCALE GENOMIC DNA]</scope>
    <source>
        <strain evidence="2">Navoj_Jal97</strain>
        <tissue evidence="2">Whole organism</tissue>
    </source>
</reference>
<accession>A0A484B630</accession>
<comment type="caution">
    <text evidence="2">The sequence shown here is derived from an EMBL/GenBank/DDBJ whole genome shotgun (WGS) entry which is preliminary data.</text>
</comment>
<evidence type="ECO:0000313" key="2">
    <source>
        <dbReference type="EMBL" id="TDG44223.1"/>
    </source>
</evidence>
<gene>
    <name evidence="2" type="ORF">AWZ03_009343</name>
</gene>
<name>A0A484B630_DRONA</name>
<organism evidence="2 3">
    <name type="scientific">Drosophila navojoa</name>
    <name type="common">Fruit fly</name>
    <dbReference type="NCBI Taxonomy" id="7232"/>
    <lineage>
        <taxon>Eukaryota</taxon>
        <taxon>Metazoa</taxon>
        <taxon>Ecdysozoa</taxon>
        <taxon>Arthropoda</taxon>
        <taxon>Hexapoda</taxon>
        <taxon>Insecta</taxon>
        <taxon>Pterygota</taxon>
        <taxon>Neoptera</taxon>
        <taxon>Endopterygota</taxon>
        <taxon>Diptera</taxon>
        <taxon>Brachycera</taxon>
        <taxon>Muscomorpha</taxon>
        <taxon>Ephydroidea</taxon>
        <taxon>Drosophilidae</taxon>
        <taxon>Drosophila</taxon>
    </lineage>
</organism>
<dbReference type="EMBL" id="LSRL02000113">
    <property type="protein sequence ID" value="TDG44223.1"/>
    <property type="molecule type" value="Genomic_DNA"/>
</dbReference>